<organism evidence="7">
    <name type="scientific">uncultured Eubacteriales bacterium</name>
    <dbReference type="NCBI Taxonomy" id="172733"/>
    <lineage>
        <taxon>Bacteria</taxon>
        <taxon>Bacillati</taxon>
        <taxon>Bacillota</taxon>
        <taxon>Clostridia</taxon>
        <taxon>Eubacteriales</taxon>
        <taxon>environmental samples</taxon>
    </lineage>
</organism>
<name>A0A212JQG1_9FIRM</name>
<evidence type="ECO:0000256" key="1">
    <source>
        <dbReference type="ARBA" id="ARBA00004141"/>
    </source>
</evidence>
<accession>A0A212JQG1</accession>
<evidence type="ECO:0000313" key="7">
    <source>
        <dbReference type="EMBL" id="SBW01555.1"/>
    </source>
</evidence>
<dbReference type="AlphaFoldDB" id="A0A212JQG1"/>
<sequence length="357" mass="39293">MPENRHLKLLLRLAYLALGLAGAWLFLAVLLPWLLPFLLALGLSWLMEKPVVGLMRRFHLRRWIAAALCTLALVVLLCGGLGLILWRAGYELALLLGRLPTLLAGLPSAGRALERWAYRFIVALPIQFQDFFNQALTGLINRGIDLPNRFYDVLAGLVAKAAAALPSVGFFLFTTALATYFSSASRPELMAFLRRQTPERWHKYLDEAKTVLKGAFGSWLRAQGILMLITFCELTAGFLFLRVDLALLLAGLIALVDALPIFGTGTILIPWALFSLLGRDWRLGVGLGVLYGVVSLVRSLLEPKLVGARVGLHPLAALLAMYVGFSAFGVWGLILAPLAAIFLKQLHDSGLIKLWRT</sequence>
<reference evidence="7" key="1">
    <citation type="submission" date="2016-04" db="EMBL/GenBank/DDBJ databases">
        <authorList>
            <person name="Evans L.H."/>
            <person name="Alamgir A."/>
            <person name="Owens N."/>
            <person name="Weber N.D."/>
            <person name="Virtaneva K."/>
            <person name="Barbian K."/>
            <person name="Babar A."/>
            <person name="Rosenke K."/>
        </authorList>
    </citation>
    <scope>NUCLEOTIDE SEQUENCE</scope>
    <source>
        <strain evidence="7">86</strain>
    </source>
</reference>
<dbReference type="GO" id="GO:0055085">
    <property type="term" value="P:transmembrane transport"/>
    <property type="evidence" value="ECO:0007669"/>
    <property type="project" value="TreeGrafter"/>
</dbReference>
<comment type="similarity">
    <text evidence="2">Belongs to the autoinducer-2 exporter (AI-2E) (TC 2.A.86) family.</text>
</comment>
<gene>
    <name evidence="7" type="primary">ytvI</name>
    <name evidence="7" type="ORF">KL86CLO1_11508</name>
</gene>
<dbReference type="PANTHER" id="PTHR21716:SF68">
    <property type="entry name" value="TRANSPORT PROTEIN YTVI-RELATED"/>
    <property type="match status" value="1"/>
</dbReference>
<feature type="transmembrane region" description="Helical" evidence="6">
    <location>
        <begin position="281"/>
        <end position="301"/>
    </location>
</feature>
<evidence type="ECO:0000256" key="3">
    <source>
        <dbReference type="ARBA" id="ARBA00022692"/>
    </source>
</evidence>
<keyword evidence="3 6" id="KW-0812">Transmembrane</keyword>
<comment type="subcellular location">
    <subcellularLocation>
        <location evidence="1">Membrane</location>
        <topology evidence="1">Multi-pass membrane protein</topology>
    </subcellularLocation>
</comment>
<feature type="transmembrane region" description="Helical" evidence="6">
    <location>
        <begin position="247"/>
        <end position="274"/>
    </location>
</feature>
<feature type="transmembrane region" description="Helical" evidence="6">
    <location>
        <begin position="63"/>
        <end position="86"/>
    </location>
</feature>
<feature type="transmembrane region" description="Helical" evidence="6">
    <location>
        <begin position="157"/>
        <end position="181"/>
    </location>
</feature>
<protein>
    <submittedName>
        <fullName evidence="7">Sporulation integral membrane protein YtvI</fullName>
    </submittedName>
</protein>
<feature type="transmembrane region" description="Helical" evidence="6">
    <location>
        <begin position="321"/>
        <end position="343"/>
    </location>
</feature>
<proteinExistence type="inferred from homology"/>
<keyword evidence="5 6" id="KW-0472">Membrane</keyword>
<dbReference type="EMBL" id="FLUN01000001">
    <property type="protein sequence ID" value="SBW01555.1"/>
    <property type="molecule type" value="Genomic_DNA"/>
</dbReference>
<evidence type="ECO:0000256" key="6">
    <source>
        <dbReference type="SAM" id="Phobius"/>
    </source>
</evidence>
<feature type="transmembrane region" description="Helical" evidence="6">
    <location>
        <begin position="219"/>
        <end position="241"/>
    </location>
</feature>
<dbReference type="NCBIfam" id="TIGR02872">
    <property type="entry name" value="spore_ytvI"/>
    <property type="match status" value="1"/>
</dbReference>
<keyword evidence="4 6" id="KW-1133">Transmembrane helix</keyword>
<evidence type="ECO:0000256" key="5">
    <source>
        <dbReference type="ARBA" id="ARBA00023136"/>
    </source>
</evidence>
<dbReference type="InterPro" id="IPR014227">
    <property type="entry name" value="YtvI-like"/>
</dbReference>
<dbReference type="Pfam" id="PF01594">
    <property type="entry name" value="AI-2E_transport"/>
    <property type="match status" value="1"/>
</dbReference>
<dbReference type="GO" id="GO:0016020">
    <property type="term" value="C:membrane"/>
    <property type="evidence" value="ECO:0007669"/>
    <property type="project" value="UniProtKB-SubCell"/>
</dbReference>
<evidence type="ECO:0000256" key="2">
    <source>
        <dbReference type="ARBA" id="ARBA00009773"/>
    </source>
</evidence>
<evidence type="ECO:0000256" key="4">
    <source>
        <dbReference type="ARBA" id="ARBA00022989"/>
    </source>
</evidence>
<dbReference type="PANTHER" id="PTHR21716">
    <property type="entry name" value="TRANSMEMBRANE PROTEIN"/>
    <property type="match status" value="1"/>
</dbReference>
<dbReference type="InterPro" id="IPR002549">
    <property type="entry name" value="AI-2E-like"/>
</dbReference>